<proteinExistence type="predicted"/>
<sequence length="116" mass="12640">MKMSSSLPSILGDHIVMLQTELQGAQHANWTSFRDRAAASIETILASVELTPTIQRASDQVHSGCQDLADELQNPAAANATVERIRESTIDALDILESVLQRSQPSEQARSLGRGW</sequence>
<name>Q07P28_RHOP5</name>
<evidence type="ECO:0000313" key="1">
    <source>
        <dbReference type="EMBL" id="ABJ06306.1"/>
    </source>
</evidence>
<dbReference type="EMBL" id="CP000463">
    <property type="protein sequence ID" value="ABJ06306.1"/>
    <property type="molecule type" value="Genomic_DNA"/>
</dbReference>
<dbReference type="AlphaFoldDB" id="Q07P28"/>
<protein>
    <submittedName>
        <fullName evidence="1">Uncharacterized protein</fullName>
    </submittedName>
</protein>
<reference evidence="1" key="1">
    <citation type="submission" date="2006-09" db="EMBL/GenBank/DDBJ databases">
        <title>Complete sequence of Rhodopseudomonas palustris BisA53.</title>
        <authorList>
            <consortium name="US DOE Joint Genome Institute"/>
            <person name="Copeland A."/>
            <person name="Lucas S."/>
            <person name="Lapidus A."/>
            <person name="Barry K."/>
            <person name="Detter J.C."/>
            <person name="Glavina del Rio T."/>
            <person name="Hammon N."/>
            <person name="Israni S."/>
            <person name="Dalin E."/>
            <person name="Tice H."/>
            <person name="Pitluck S."/>
            <person name="Chain P."/>
            <person name="Malfatti S."/>
            <person name="Shin M."/>
            <person name="Vergez L."/>
            <person name="Schmutz J."/>
            <person name="Larimer F."/>
            <person name="Land M."/>
            <person name="Hauser L."/>
            <person name="Pelletier D.A."/>
            <person name="Kyrpides N."/>
            <person name="Kim E."/>
            <person name="Harwood C.S."/>
            <person name="Oda Y."/>
            <person name="Richardson P."/>
        </authorList>
    </citation>
    <scope>NUCLEOTIDE SEQUENCE [LARGE SCALE GENOMIC DNA]</scope>
    <source>
        <strain evidence="1">BisA53</strain>
    </source>
</reference>
<dbReference type="HOGENOM" id="CLU_2094974_0_0_5"/>
<dbReference type="KEGG" id="rpe:RPE_2366"/>
<accession>Q07P28</accession>
<organism evidence="1">
    <name type="scientific">Rhodopseudomonas palustris (strain BisA53)</name>
    <dbReference type="NCBI Taxonomy" id="316055"/>
    <lineage>
        <taxon>Bacteria</taxon>
        <taxon>Pseudomonadati</taxon>
        <taxon>Pseudomonadota</taxon>
        <taxon>Alphaproteobacteria</taxon>
        <taxon>Hyphomicrobiales</taxon>
        <taxon>Nitrobacteraceae</taxon>
        <taxon>Rhodopseudomonas</taxon>
    </lineage>
</organism>
<gene>
    <name evidence="1" type="ordered locus">RPE_2366</name>
</gene>